<organism evidence="1 2">
    <name type="scientific">Bacillus oleivorans</name>
    <dbReference type="NCBI Taxonomy" id="1448271"/>
    <lineage>
        <taxon>Bacteria</taxon>
        <taxon>Bacillati</taxon>
        <taxon>Bacillota</taxon>
        <taxon>Bacilli</taxon>
        <taxon>Bacillales</taxon>
        <taxon>Bacillaceae</taxon>
        <taxon>Bacillus</taxon>
    </lineage>
</organism>
<reference evidence="1 2" key="1">
    <citation type="submission" date="2017-08" db="EMBL/GenBank/DDBJ databases">
        <authorList>
            <person name="de Groot N.N."/>
        </authorList>
    </citation>
    <scope>NUCLEOTIDE SEQUENCE [LARGE SCALE GENOMIC DNA]</scope>
    <source>
        <strain evidence="1 2">JC228</strain>
    </source>
</reference>
<protein>
    <submittedName>
        <fullName evidence="1">Stage 0 sporulation regulatory protein</fullName>
    </submittedName>
</protein>
<gene>
    <name evidence="1" type="ORF">SAMN05877753_102231</name>
</gene>
<dbReference type="InterPro" id="IPR037208">
    <property type="entry name" value="Spo0E-like_sf"/>
</dbReference>
<dbReference type="Pfam" id="PF09388">
    <property type="entry name" value="SpoOE-like"/>
    <property type="match status" value="1"/>
</dbReference>
<dbReference type="GO" id="GO:0043937">
    <property type="term" value="P:regulation of sporulation"/>
    <property type="evidence" value="ECO:0007669"/>
    <property type="project" value="InterPro"/>
</dbReference>
<dbReference type="InterPro" id="IPR018540">
    <property type="entry name" value="Spo0E-like"/>
</dbReference>
<dbReference type="AlphaFoldDB" id="A0A285CKX5"/>
<evidence type="ECO:0000313" key="2">
    <source>
        <dbReference type="Proteomes" id="UP000219546"/>
    </source>
</evidence>
<proteinExistence type="predicted"/>
<dbReference type="Proteomes" id="UP000219546">
    <property type="component" value="Unassembled WGS sequence"/>
</dbReference>
<dbReference type="GO" id="GO:0046983">
    <property type="term" value="F:protein dimerization activity"/>
    <property type="evidence" value="ECO:0007669"/>
    <property type="project" value="InterPro"/>
</dbReference>
<dbReference type="EMBL" id="OAOP01000002">
    <property type="protein sequence ID" value="SNX68025.1"/>
    <property type="molecule type" value="Genomic_DNA"/>
</dbReference>
<dbReference type="Gene3D" id="4.10.280.10">
    <property type="entry name" value="Helix-loop-helix DNA-binding domain"/>
    <property type="match status" value="1"/>
</dbReference>
<dbReference type="InterPro" id="IPR036638">
    <property type="entry name" value="HLH_DNA-bd_sf"/>
</dbReference>
<keyword evidence="2" id="KW-1185">Reference proteome</keyword>
<accession>A0A285CKX5</accession>
<evidence type="ECO:0000313" key="1">
    <source>
        <dbReference type="EMBL" id="SNX68025.1"/>
    </source>
</evidence>
<sequence length="48" mass="5561">MKIEALRQRLIDTASYKGIQSPETLKISRELDRVLNQVMEEKTLAKKS</sequence>
<dbReference type="SUPFAM" id="SSF140500">
    <property type="entry name" value="BAS1536-like"/>
    <property type="match status" value="1"/>
</dbReference>
<name>A0A285CKX5_9BACI</name>